<dbReference type="AlphaFoldDB" id="A0A2Z3GXH9"/>
<dbReference type="KEGG" id="gog:C1280_20835"/>
<gene>
    <name evidence="2" type="ORF">C1280_20835</name>
</gene>
<name>A0A2Z3GXH9_9BACT</name>
<proteinExistence type="predicted"/>
<protein>
    <submittedName>
        <fullName evidence="2">Uncharacterized protein</fullName>
    </submittedName>
</protein>
<dbReference type="Proteomes" id="UP000245802">
    <property type="component" value="Chromosome"/>
</dbReference>
<evidence type="ECO:0000256" key="1">
    <source>
        <dbReference type="SAM" id="MobiDB-lite"/>
    </source>
</evidence>
<evidence type="ECO:0000313" key="3">
    <source>
        <dbReference type="Proteomes" id="UP000245802"/>
    </source>
</evidence>
<accession>A0A2Z3GXH9</accession>
<sequence length="88" mass="9964">MRQKGNSIGEPVCFSVRQCAPLDHLKTRPREKKLADDLRENFGADVRPPLVRGFLMDLRGSAEPRFDLPTSREKAKNTRSTADDKHST</sequence>
<feature type="region of interest" description="Disordered" evidence="1">
    <location>
        <begin position="61"/>
        <end position="88"/>
    </location>
</feature>
<evidence type="ECO:0000313" key="2">
    <source>
        <dbReference type="EMBL" id="AWM39189.1"/>
    </source>
</evidence>
<reference evidence="2 3" key="1">
    <citation type="submission" date="2018-01" db="EMBL/GenBank/DDBJ databases">
        <title>G. obscuriglobus.</title>
        <authorList>
            <person name="Franke J."/>
            <person name="Blomberg W."/>
            <person name="Selmecki A."/>
        </authorList>
    </citation>
    <scope>NUCLEOTIDE SEQUENCE [LARGE SCALE GENOMIC DNA]</scope>
    <source>
        <strain evidence="2 3">DSM 5831</strain>
    </source>
</reference>
<organism evidence="2 3">
    <name type="scientific">Gemmata obscuriglobus</name>
    <dbReference type="NCBI Taxonomy" id="114"/>
    <lineage>
        <taxon>Bacteria</taxon>
        <taxon>Pseudomonadati</taxon>
        <taxon>Planctomycetota</taxon>
        <taxon>Planctomycetia</taxon>
        <taxon>Gemmatales</taxon>
        <taxon>Gemmataceae</taxon>
        <taxon>Gemmata</taxon>
    </lineage>
</organism>
<keyword evidence="3" id="KW-1185">Reference proteome</keyword>
<dbReference type="EMBL" id="CP025958">
    <property type="protein sequence ID" value="AWM39189.1"/>
    <property type="molecule type" value="Genomic_DNA"/>
</dbReference>